<feature type="region of interest" description="Disordered" evidence="7">
    <location>
        <begin position="151"/>
        <end position="173"/>
    </location>
</feature>
<protein>
    <recommendedName>
        <fullName evidence="6">RNA polymerase sigma factor FliA</fullName>
    </recommendedName>
    <alternativeName>
        <fullName evidence="6">RNA polymerase sigma factor for flagellar operon</fullName>
    </alternativeName>
    <alternativeName>
        <fullName evidence="6">Sigma F</fullName>
    </alternativeName>
    <alternativeName>
        <fullName evidence="6">Sigma-28</fullName>
    </alternativeName>
</protein>
<keyword evidence="3 6" id="KW-0731">Sigma factor</keyword>
<feature type="domain" description="RNA polymerase sigma-70" evidence="9">
    <location>
        <begin position="206"/>
        <end position="232"/>
    </location>
</feature>
<dbReference type="GO" id="GO:0016987">
    <property type="term" value="F:sigma factor activity"/>
    <property type="evidence" value="ECO:0007669"/>
    <property type="project" value="UniProtKB-UniRule"/>
</dbReference>
<feature type="domain" description="RNA polymerase sigma-70" evidence="8">
    <location>
        <begin position="44"/>
        <end position="57"/>
    </location>
</feature>
<dbReference type="PANTHER" id="PTHR30385">
    <property type="entry name" value="SIGMA FACTOR F FLAGELLAR"/>
    <property type="match status" value="1"/>
</dbReference>
<dbReference type="Proteomes" id="UP000282106">
    <property type="component" value="Unassembled WGS sequence"/>
</dbReference>
<dbReference type="SUPFAM" id="SSF88946">
    <property type="entry name" value="Sigma2 domain of RNA polymerase sigma factors"/>
    <property type="match status" value="1"/>
</dbReference>
<evidence type="ECO:0000259" key="9">
    <source>
        <dbReference type="PROSITE" id="PS00716"/>
    </source>
</evidence>
<keyword evidence="4 6" id="KW-0238">DNA-binding</keyword>
<evidence type="ECO:0000313" key="10">
    <source>
        <dbReference type="EMBL" id="ROH90797.1"/>
    </source>
</evidence>
<dbReference type="NCBIfam" id="TIGR02937">
    <property type="entry name" value="sigma70-ECF"/>
    <property type="match status" value="1"/>
</dbReference>
<name>A0A3N0VDD4_9GAMM</name>
<dbReference type="PROSITE" id="PS00715">
    <property type="entry name" value="SIGMA70_1"/>
    <property type="match status" value="1"/>
</dbReference>
<dbReference type="InterPro" id="IPR000943">
    <property type="entry name" value="RNA_pol_sigma70"/>
</dbReference>
<dbReference type="GO" id="GO:0006352">
    <property type="term" value="P:DNA-templated transcription initiation"/>
    <property type="evidence" value="ECO:0007669"/>
    <property type="project" value="UniProtKB-UniRule"/>
</dbReference>
<dbReference type="InterPro" id="IPR007624">
    <property type="entry name" value="RNA_pol_sigma70_r3"/>
</dbReference>
<dbReference type="HAMAP" id="MF_00962">
    <property type="entry name" value="Sigma70_FliA"/>
    <property type="match status" value="1"/>
</dbReference>
<evidence type="ECO:0000256" key="7">
    <source>
        <dbReference type="SAM" id="MobiDB-lite"/>
    </source>
</evidence>
<dbReference type="PRINTS" id="PR00046">
    <property type="entry name" value="SIGMA70FCT"/>
</dbReference>
<evidence type="ECO:0000256" key="5">
    <source>
        <dbReference type="ARBA" id="ARBA00023163"/>
    </source>
</evidence>
<evidence type="ECO:0000256" key="1">
    <source>
        <dbReference type="ARBA" id="ARBA00022490"/>
    </source>
</evidence>
<feature type="short sequence motif" description="Interaction with polymerase core subunit RpoC" evidence="6">
    <location>
        <begin position="44"/>
        <end position="47"/>
    </location>
</feature>
<dbReference type="NCBIfam" id="TIGR02479">
    <property type="entry name" value="FliA_WhiG"/>
    <property type="match status" value="1"/>
</dbReference>
<evidence type="ECO:0000313" key="11">
    <source>
        <dbReference type="Proteomes" id="UP000282106"/>
    </source>
</evidence>
<evidence type="ECO:0000256" key="6">
    <source>
        <dbReference type="HAMAP-Rule" id="MF_00962"/>
    </source>
</evidence>
<dbReference type="Pfam" id="PF04539">
    <property type="entry name" value="Sigma70_r3"/>
    <property type="match status" value="1"/>
</dbReference>
<evidence type="ECO:0000256" key="2">
    <source>
        <dbReference type="ARBA" id="ARBA00023015"/>
    </source>
</evidence>
<dbReference type="PROSITE" id="PS00716">
    <property type="entry name" value="SIGMA70_2"/>
    <property type="match status" value="1"/>
</dbReference>
<dbReference type="InterPro" id="IPR007627">
    <property type="entry name" value="RNA_pol_sigma70_r2"/>
</dbReference>
<dbReference type="AlphaFoldDB" id="A0A3N0VDD4"/>
<dbReference type="Gene3D" id="1.10.1740.10">
    <property type="match status" value="1"/>
</dbReference>
<keyword evidence="5 6" id="KW-0804">Transcription</keyword>
<feature type="region of interest" description="Disordered" evidence="7">
    <location>
        <begin position="246"/>
        <end position="276"/>
    </location>
</feature>
<dbReference type="PANTHER" id="PTHR30385:SF7">
    <property type="entry name" value="RNA POLYMERASE SIGMA FACTOR FLIA"/>
    <property type="match status" value="1"/>
</dbReference>
<dbReference type="Gene3D" id="1.20.140.160">
    <property type="match status" value="1"/>
</dbReference>
<feature type="region of interest" description="Sigma-70 factor domain-4" evidence="6">
    <location>
        <begin position="185"/>
        <end position="233"/>
    </location>
</feature>
<dbReference type="GO" id="GO:0005737">
    <property type="term" value="C:cytoplasm"/>
    <property type="evidence" value="ECO:0007669"/>
    <property type="project" value="UniProtKB-SubCell"/>
</dbReference>
<evidence type="ECO:0000256" key="3">
    <source>
        <dbReference type="ARBA" id="ARBA00023082"/>
    </source>
</evidence>
<comment type="subcellular location">
    <subcellularLocation>
        <location evidence="6">Cytoplasm</location>
    </subcellularLocation>
</comment>
<feature type="DNA-binding region" description="H-T-H motif" evidence="6">
    <location>
        <begin position="207"/>
        <end position="226"/>
    </location>
</feature>
<dbReference type="InParanoid" id="A0A3N0VDD4"/>
<dbReference type="SUPFAM" id="SSF88659">
    <property type="entry name" value="Sigma3 and sigma4 domains of RNA polymerase sigma factors"/>
    <property type="match status" value="2"/>
</dbReference>
<dbReference type="FunCoup" id="A0A3N0VDD4">
    <property type="interactions" value="277"/>
</dbReference>
<dbReference type="InterPro" id="IPR014284">
    <property type="entry name" value="RNA_pol_sigma-70_dom"/>
</dbReference>
<dbReference type="InterPro" id="IPR012845">
    <property type="entry name" value="RNA_pol_sigma_FliA_WhiG"/>
</dbReference>
<comment type="caution">
    <text evidence="10">The sequence shown here is derived from an EMBL/GenBank/DDBJ whole genome shotgun (WGS) entry which is preliminary data.</text>
</comment>
<dbReference type="InterPro" id="IPR028617">
    <property type="entry name" value="Sigma70_FliA"/>
</dbReference>
<keyword evidence="2 6" id="KW-0805">Transcription regulation</keyword>
<feature type="region of interest" description="Sigma-70 factor domain-2" evidence="6">
    <location>
        <begin position="17"/>
        <end position="89"/>
    </location>
</feature>
<accession>A0A3N0VDD4</accession>
<dbReference type="CDD" id="cd06171">
    <property type="entry name" value="Sigma70_r4"/>
    <property type="match status" value="1"/>
</dbReference>
<dbReference type="Pfam" id="PF04542">
    <property type="entry name" value="Sigma70_r2"/>
    <property type="match status" value="1"/>
</dbReference>
<comment type="caution">
    <text evidence="6">Lacks conserved residue(s) required for the propagation of feature annotation.</text>
</comment>
<dbReference type="InterPro" id="IPR013324">
    <property type="entry name" value="RNA_pol_sigma_r3/r4-like"/>
</dbReference>
<proteinExistence type="inferred from homology"/>
<dbReference type="NCBIfam" id="NF005413">
    <property type="entry name" value="PRK06986.1"/>
    <property type="match status" value="1"/>
</dbReference>
<sequence length="276" mass="30392">MSAMPKFALPAVDERALVQKHAELVRRIAHHLAARLPASVEIDDLIQAGMIGLLDAARHYDGSAGASFETYAGIRIRGAMVDELRSGDWAPRSVHRKVREASEAMRALEQKFGRAAREVDIAETLGVSLEDYRQTMADAVQCQMLSLDAPRDGDDDEAWQVEDHNSPSPAEQLQGREFKKALTEAIGKLPEKEQLVLSLYYRDELNLREIGEVLSITESRVCQIHGQALVRLRGHLADWLSPPARRKPAVRLAKTSPKAAGSSGPAAFPDPQTHPV</sequence>
<dbReference type="EMBL" id="RJVO01000003">
    <property type="protein sequence ID" value="ROH90797.1"/>
    <property type="molecule type" value="Genomic_DNA"/>
</dbReference>
<dbReference type="InterPro" id="IPR013325">
    <property type="entry name" value="RNA_pol_sigma_r2"/>
</dbReference>
<comment type="function">
    <text evidence="6">Sigma factors are initiation factors that promote the attachment of RNA polymerase to specific initiation sites and are then released. This sigma factor controls the expression of flagella-related genes.</text>
</comment>
<reference evidence="10 11" key="1">
    <citation type="submission" date="2018-10" db="EMBL/GenBank/DDBJ databases">
        <authorList>
            <person name="Chen W.-M."/>
        </authorList>
    </citation>
    <scope>NUCLEOTIDE SEQUENCE [LARGE SCALE GENOMIC DNA]</scope>
    <source>
        <strain evidence="10 11">THS-13</strain>
    </source>
</reference>
<dbReference type="InterPro" id="IPR007630">
    <property type="entry name" value="RNA_pol_sigma70_r4"/>
</dbReference>
<dbReference type="Pfam" id="PF04545">
    <property type="entry name" value="Sigma70_r4"/>
    <property type="match status" value="1"/>
</dbReference>
<organism evidence="10 11">
    <name type="scientific">Stagnimonas aquatica</name>
    <dbReference type="NCBI Taxonomy" id="2689987"/>
    <lineage>
        <taxon>Bacteria</taxon>
        <taxon>Pseudomonadati</taxon>
        <taxon>Pseudomonadota</taxon>
        <taxon>Gammaproteobacteria</taxon>
        <taxon>Nevskiales</taxon>
        <taxon>Nevskiaceae</taxon>
        <taxon>Stagnimonas</taxon>
    </lineage>
</organism>
<dbReference type="GO" id="GO:0003899">
    <property type="term" value="F:DNA-directed RNA polymerase activity"/>
    <property type="evidence" value="ECO:0007669"/>
    <property type="project" value="InterPro"/>
</dbReference>
<dbReference type="RefSeq" id="WP_123211251.1">
    <property type="nucleotide sequence ID" value="NZ_RJVO01000003.1"/>
</dbReference>
<dbReference type="GO" id="GO:0003677">
    <property type="term" value="F:DNA binding"/>
    <property type="evidence" value="ECO:0007669"/>
    <property type="project" value="UniProtKB-UniRule"/>
</dbReference>
<keyword evidence="1 6" id="KW-0963">Cytoplasm</keyword>
<keyword evidence="11" id="KW-1185">Reference proteome</keyword>
<gene>
    <name evidence="6" type="primary">fliA</name>
    <name evidence="10" type="ORF">ED208_07340</name>
</gene>
<comment type="similarity">
    <text evidence="6">Belongs to the sigma-70 factor family. FliA subfamily.</text>
</comment>
<evidence type="ECO:0000256" key="4">
    <source>
        <dbReference type="ARBA" id="ARBA00023125"/>
    </source>
</evidence>
<evidence type="ECO:0000259" key="8">
    <source>
        <dbReference type="PROSITE" id="PS00715"/>
    </source>
</evidence>
<dbReference type="PIRSF" id="PIRSF000770">
    <property type="entry name" value="RNA_pol_sigma-SigE/K"/>
    <property type="match status" value="1"/>
</dbReference>
<dbReference type="FunFam" id="1.10.1740.10:FF:000002">
    <property type="entry name" value="RNA polymerase sigma factor FliA"/>
    <property type="match status" value="1"/>
</dbReference>
<feature type="compositionally biased region" description="Low complexity" evidence="7">
    <location>
        <begin position="256"/>
        <end position="276"/>
    </location>
</feature>